<dbReference type="AlphaFoldDB" id="A0A2H3J456"/>
<accession>A0A2H3J456</accession>
<dbReference type="Proteomes" id="UP000218811">
    <property type="component" value="Unassembled WGS sequence"/>
</dbReference>
<protein>
    <submittedName>
        <fullName evidence="1">Uncharacterized protein</fullName>
    </submittedName>
</protein>
<dbReference type="EMBL" id="KB467909">
    <property type="protein sequence ID" value="PCH37032.1"/>
    <property type="molecule type" value="Genomic_DNA"/>
</dbReference>
<gene>
    <name evidence="1" type="ORF">WOLCODRAFT_167268</name>
</gene>
<keyword evidence="2" id="KW-1185">Reference proteome</keyword>
<sequence length="445" mass="48381">MLIAKRGRQPSERQSTMDGRHASLLRAHAHLDGARRQPLPPCCRTHTFVHASPGALEPPHRGWTLDQIRRPGPRSATIFAHTAFHVLARVLTRADRLPTGPVITAHELSLRTSCGPIRRQCGVPRRRTPKAKAADRRFSTRIPVSALHAMPAMSGIQAISRRKSIRLRGAAEMNRVVGCSATETARRGHQSGAHVRFVADCVVDARRLPYARARGSSLPILACSCLYAPHLSENSALTAAQGRSQRKRCADSIAPRRHASLEPPSLLRTHRRGRDRDRASCRRAIVIAAHGCTGSRRLRDSRAAACSAETRAAHRSMRVRTHAPSGCVLRCQGEHPSRRAAAQRAPELRRGMTFPGTPTGPGGIDARARSGDSLWHDTRPGSGCAHGSSRSRAVAQSACAAHACEGVRDARTSAFRRDDTCQGALEPARLATRVARRAVDVPRCT</sequence>
<name>A0A2H3J456_WOLCO</name>
<evidence type="ECO:0000313" key="1">
    <source>
        <dbReference type="EMBL" id="PCH37032.1"/>
    </source>
</evidence>
<evidence type="ECO:0000313" key="2">
    <source>
        <dbReference type="Proteomes" id="UP000218811"/>
    </source>
</evidence>
<reference evidence="1 2" key="1">
    <citation type="journal article" date="2012" name="Science">
        <title>The Paleozoic origin of enzymatic lignin decomposition reconstructed from 31 fungal genomes.</title>
        <authorList>
            <person name="Floudas D."/>
            <person name="Binder M."/>
            <person name="Riley R."/>
            <person name="Barry K."/>
            <person name="Blanchette R.A."/>
            <person name="Henrissat B."/>
            <person name="Martinez A.T."/>
            <person name="Otillar R."/>
            <person name="Spatafora J.W."/>
            <person name="Yadav J.S."/>
            <person name="Aerts A."/>
            <person name="Benoit I."/>
            <person name="Boyd A."/>
            <person name="Carlson A."/>
            <person name="Copeland A."/>
            <person name="Coutinho P.M."/>
            <person name="de Vries R.P."/>
            <person name="Ferreira P."/>
            <person name="Findley K."/>
            <person name="Foster B."/>
            <person name="Gaskell J."/>
            <person name="Glotzer D."/>
            <person name="Gorecki P."/>
            <person name="Heitman J."/>
            <person name="Hesse C."/>
            <person name="Hori C."/>
            <person name="Igarashi K."/>
            <person name="Jurgens J.A."/>
            <person name="Kallen N."/>
            <person name="Kersten P."/>
            <person name="Kohler A."/>
            <person name="Kuees U."/>
            <person name="Kumar T.K.A."/>
            <person name="Kuo A."/>
            <person name="LaButti K."/>
            <person name="Larrondo L.F."/>
            <person name="Lindquist E."/>
            <person name="Ling A."/>
            <person name="Lombard V."/>
            <person name="Lucas S."/>
            <person name="Lundell T."/>
            <person name="Martin R."/>
            <person name="McLaughlin D.J."/>
            <person name="Morgenstern I."/>
            <person name="Morin E."/>
            <person name="Murat C."/>
            <person name="Nagy L.G."/>
            <person name="Nolan M."/>
            <person name="Ohm R.A."/>
            <person name="Patyshakuliyeva A."/>
            <person name="Rokas A."/>
            <person name="Ruiz-Duenas F.J."/>
            <person name="Sabat G."/>
            <person name="Salamov A."/>
            <person name="Samejima M."/>
            <person name="Schmutz J."/>
            <person name="Slot J.C."/>
            <person name="St John F."/>
            <person name="Stenlid J."/>
            <person name="Sun H."/>
            <person name="Sun S."/>
            <person name="Syed K."/>
            <person name="Tsang A."/>
            <person name="Wiebenga A."/>
            <person name="Young D."/>
            <person name="Pisabarro A."/>
            <person name="Eastwood D.C."/>
            <person name="Martin F."/>
            <person name="Cullen D."/>
            <person name="Grigoriev I.V."/>
            <person name="Hibbett D.S."/>
        </authorList>
    </citation>
    <scope>NUCLEOTIDE SEQUENCE [LARGE SCALE GENOMIC DNA]</scope>
    <source>
        <strain evidence="1 2">MD-104</strain>
    </source>
</reference>
<proteinExistence type="predicted"/>
<organism evidence="1 2">
    <name type="scientific">Wolfiporia cocos (strain MD-104)</name>
    <name type="common">Brown rot fungus</name>
    <dbReference type="NCBI Taxonomy" id="742152"/>
    <lineage>
        <taxon>Eukaryota</taxon>
        <taxon>Fungi</taxon>
        <taxon>Dikarya</taxon>
        <taxon>Basidiomycota</taxon>
        <taxon>Agaricomycotina</taxon>
        <taxon>Agaricomycetes</taxon>
        <taxon>Polyporales</taxon>
        <taxon>Phaeolaceae</taxon>
        <taxon>Wolfiporia</taxon>
    </lineage>
</organism>